<dbReference type="Proteomes" id="UP000029614">
    <property type="component" value="Unassembled WGS sequence"/>
</dbReference>
<evidence type="ECO:0000256" key="7">
    <source>
        <dbReference type="ARBA" id="ARBA00022927"/>
    </source>
</evidence>
<dbReference type="PANTHER" id="PTHR33909">
    <property type="entry name" value="SEC TRANSLOCON ACCESSORY COMPLEX SUBUNIT YAJC"/>
    <property type="match status" value="1"/>
</dbReference>
<evidence type="ECO:0000256" key="5">
    <source>
        <dbReference type="ARBA" id="ARBA00022475"/>
    </source>
</evidence>
<keyword evidence="5" id="KW-1003">Cell membrane</keyword>
<evidence type="ECO:0000256" key="8">
    <source>
        <dbReference type="ARBA" id="ARBA00022989"/>
    </source>
</evidence>
<dbReference type="NCBIfam" id="TIGR00739">
    <property type="entry name" value="yajC"/>
    <property type="match status" value="1"/>
</dbReference>
<keyword evidence="7" id="KW-0653">Protein transport</keyword>
<evidence type="ECO:0000313" key="12">
    <source>
        <dbReference type="EMBL" id="KGF52062.1"/>
    </source>
</evidence>
<evidence type="ECO:0000256" key="6">
    <source>
        <dbReference type="ARBA" id="ARBA00022692"/>
    </source>
</evidence>
<dbReference type="AlphaFoldDB" id="A0A096CAU6"/>
<protein>
    <recommendedName>
        <fullName evidence="3">Sec translocon accessory complex subunit YajC</fullName>
    </recommendedName>
</protein>
<reference evidence="12 13" key="1">
    <citation type="submission" date="2014-07" db="EMBL/GenBank/DDBJ databases">
        <authorList>
            <person name="McCorrison J."/>
            <person name="Sanka R."/>
            <person name="Torralba M."/>
            <person name="Gillis M."/>
            <person name="Haft D.H."/>
            <person name="Methe B."/>
            <person name="Sutton G."/>
            <person name="Nelson K.E."/>
        </authorList>
    </citation>
    <scope>NUCLEOTIDE SEQUENCE [LARGE SCALE GENOMIC DNA]</scope>
    <source>
        <strain evidence="12 13">DNF00058</strain>
    </source>
</reference>
<keyword evidence="13" id="KW-1185">Reference proteome</keyword>
<dbReference type="RefSeq" id="WP_036855344.1">
    <property type="nucleotide sequence ID" value="NZ_JRNU01000018.1"/>
</dbReference>
<organism evidence="12 13">
    <name type="scientific">Prevotella amnii DNF00058</name>
    <dbReference type="NCBI Taxonomy" id="1401066"/>
    <lineage>
        <taxon>Bacteria</taxon>
        <taxon>Pseudomonadati</taxon>
        <taxon>Bacteroidota</taxon>
        <taxon>Bacteroidia</taxon>
        <taxon>Bacteroidales</taxon>
        <taxon>Prevotellaceae</taxon>
        <taxon>Prevotella</taxon>
    </lineage>
</organism>
<accession>A0A096CAU6</accession>
<sequence>MNTEILLVAQSQGGGYSMIIMMVAIFVIMYFFMIRPQQKKQKQIRAFQNALKDGDSVVTGGGIYGTVKRIDLTTGKIDIEISKGVVITVDKSYVFADVKASQAQAQK</sequence>
<dbReference type="GO" id="GO:0015031">
    <property type="term" value="P:protein transport"/>
    <property type="evidence" value="ECO:0007669"/>
    <property type="project" value="UniProtKB-KW"/>
</dbReference>
<gene>
    <name evidence="12" type="ORF">HMPREF9302_05215</name>
</gene>
<comment type="similarity">
    <text evidence="2">Belongs to the YajC family.</text>
</comment>
<dbReference type="Pfam" id="PF02699">
    <property type="entry name" value="YajC"/>
    <property type="match status" value="1"/>
</dbReference>
<dbReference type="SMART" id="SM01323">
    <property type="entry name" value="YajC"/>
    <property type="match status" value="1"/>
</dbReference>
<dbReference type="GO" id="GO:0005886">
    <property type="term" value="C:plasma membrane"/>
    <property type="evidence" value="ECO:0007669"/>
    <property type="project" value="UniProtKB-SubCell"/>
</dbReference>
<keyword evidence="9" id="KW-0811">Translocation</keyword>
<keyword evidence="4" id="KW-0813">Transport</keyword>
<evidence type="ECO:0000256" key="4">
    <source>
        <dbReference type="ARBA" id="ARBA00022448"/>
    </source>
</evidence>
<keyword evidence="10 11" id="KW-0472">Membrane</keyword>
<evidence type="ECO:0000256" key="3">
    <source>
        <dbReference type="ARBA" id="ARBA00014962"/>
    </source>
</evidence>
<proteinExistence type="inferred from homology"/>
<comment type="subcellular location">
    <subcellularLocation>
        <location evidence="1">Cell membrane</location>
        <topology evidence="1">Single-pass membrane protein</topology>
    </subcellularLocation>
</comment>
<dbReference type="PANTHER" id="PTHR33909:SF1">
    <property type="entry name" value="SEC TRANSLOCON ACCESSORY COMPLEX SUBUNIT YAJC"/>
    <property type="match status" value="1"/>
</dbReference>
<evidence type="ECO:0000256" key="2">
    <source>
        <dbReference type="ARBA" id="ARBA00006742"/>
    </source>
</evidence>
<dbReference type="EMBL" id="JRNU01000018">
    <property type="protein sequence ID" value="KGF52062.1"/>
    <property type="molecule type" value="Genomic_DNA"/>
</dbReference>
<dbReference type="InterPro" id="IPR003849">
    <property type="entry name" value="Preprotein_translocase_YajC"/>
</dbReference>
<dbReference type="PRINTS" id="PR01853">
    <property type="entry name" value="YAJCTRNLCASE"/>
</dbReference>
<dbReference type="OrthoDB" id="9800132at2"/>
<name>A0A096CAU6_9BACT</name>
<evidence type="ECO:0000256" key="11">
    <source>
        <dbReference type="SAM" id="Phobius"/>
    </source>
</evidence>
<keyword evidence="8 11" id="KW-1133">Transmembrane helix</keyword>
<evidence type="ECO:0000313" key="13">
    <source>
        <dbReference type="Proteomes" id="UP000029614"/>
    </source>
</evidence>
<keyword evidence="6 11" id="KW-0812">Transmembrane</keyword>
<feature type="transmembrane region" description="Helical" evidence="11">
    <location>
        <begin position="15"/>
        <end position="34"/>
    </location>
</feature>
<evidence type="ECO:0000256" key="9">
    <source>
        <dbReference type="ARBA" id="ARBA00023010"/>
    </source>
</evidence>
<comment type="caution">
    <text evidence="12">The sequence shown here is derived from an EMBL/GenBank/DDBJ whole genome shotgun (WGS) entry which is preliminary data.</text>
</comment>
<evidence type="ECO:0000256" key="1">
    <source>
        <dbReference type="ARBA" id="ARBA00004162"/>
    </source>
</evidence>
<evidence type="ECO:0000256" key="10">
    <source>
        <dbReference type="ARBA" id="ARBA00023136"/>
    </source>
</evidence>